<evidence type="ECO:0000256" key="1">
    <source>
        <dbReference type="ARBA" id="ARBA00004651"/>
    </source>
</evidence>
<evidence type="ECO:0000256" key="8">
    <source>
        <dbReference type="SAM" id="Phobius"/>
    </source>
</evidence>
<dbReference type="AlphaFoldDB" id="A0A1F4ZQU8"/>
<dbReference type="GO" id="GO:0016763">
    <property type="term" value="F:pentosyltransferase activity"/>
    <property type="evidence" value="ECO:0007669"/>
    <property type="project" value="TreeGrafter"/>
</dbReference>
<evidence type="ECO:0000313" key="10">
    <source>
        <dbReference type="Proteomes" id="UP000176424"/>
    </source>
</evidence>
<evidence type="ECO:0000256" key="6">
    <source>
        <dbReference type="ARBA" id="ARBA00022989"/>
    </source>
</evidence>
<keyword evidence="7 8" id="KW-0472">Membrane</keyword>
<gene>
    <name evidence="9" type="ORF">A2397_04110</name>
</gene>
<organism evidence="9 10">
    <name type="scientific">Candidatus Amesbacteria bacterium RIFOXYB1_FULL_44_23</name>
    <dbReference type="NCBI Taxonomy" id="1797263"/>
    <lineage>
        <taxon>Bacteria</taxon>
        <taxon>Candidatus Amesiibacteriota</taxon>
    </lineage>
</organism>
<evidence type="ECO:0000256" key="2">
    <source>
        <dbReference type="ARBA" id="ARBA00022475"/>
    </source>
</evidence>
<comment type="subcellular location">
    <subcellularLocation>
        <location evidence="1">Cell membrane</location>
        <topology evidence="1">Multi-pass membrane protein</topology>
    </subcellularLocation>
</comment>
<evidence type="ECO:0000313" key="9">
    <source>
        <dbReference type="EMBL" id="OGD08715.1"/>
    </source>
</evidence>
<dbReference type="GO" id="GO:0005886">
    <property type="term" value="C:plasma membrane"/>
    <property type="evidence" value="ECO:0007669"/>
    <property type="project" value="UniProtKB-SubCell"/>
</dbReference>
<proteinExistence type="predicted"/>
<feature type="transmembrane region" description="Helical" evidence="8">
    <location>
        <begin position="141"/>
        <end position="159"/>
    </location>
</feature>
<evidence type="ECO:0000256" key="3">
    <source>
        <dbReference type="ARBA" id="ARBA00022676"/>
    </source>
</evidence>
<reference evidence="9 10" key="1">
    <citation type="journal article" date="2016" name="Nat. Commun.">
        <title>Thousands of microbial genomes shed light on interconnected biogeochemical processes in an aquifer system.</title>
        <authorList>
            <person name="Anantharaman K."/>
            <person name="Brown C.T."/>
            <person name="Hug L.A."/>
            <person name="Sharon I."/>
            <person name="Castelle C.J."/>
            <person name="Probst A.J."/>
            <person name="Thomas B.C."/>
            <person name="Singh A."/>
            <person name="Wilkins M.J."/>
            <person name="Karaoz U."/>
            <person name="Brodie E.L."/>
            <person name="Williams K.H."/>
            <person name="Hubbard S.S."/>
            <person name="Banfield J.F."/>
        </authorList>
    </citation>
    <scope>NUCLEOTIDE SEQUENCE [LARGE SCALE GENOMIC DNA]</scope>
</reference>
<dbReference type="STRING" id="1797263.A2397_04110"/>
<evidence type="ECO:0008006" key="11">
    <source>
        <dbReference type="Google" id="ProtNLM"/>
    </source>
</evidence>
<feature type="transmembrane region" description="Helical" evidence="8">
    <location>
        <begin position="255"/>
        <end position="275"/>
    </location>
</feature>
<keyword evidence="4" id="KW-0808">Transferase</keyword>
<keyword evidence="2" id="KW-1003">Cell membrane</keyword>
<dbReference type="Proteomes" id="UP000176424">
    <property type="component" value="Unassembled WGS sequence"/>
</dbReference>
<evidence type="ECO:0000256" key="7">
    <source>
        <dbReference type="ARBA" id="ARBA00023136"/>
    </source>
</evidence>
<dbReference type="GO" id="GO:0010041">
    <property type="term" value="P:response to iron(III) ion"/>
    <property type="evidence" value="ECO:0007669"/>
    <property type="project" value="TreeGrafter"/>
</dbReference>
<feature type="transmembrane region" description="Helical" evidence="8">
    <location>
        <begin position="377"/>
        <end position="403"/>
    </location>
</feature>
<dbReference type="PANTHER" id="PTHR33908:SF3">
    <property type="entry name" value="UNDECAPRENYL PHOSPHATE-ALPHA-4-AMINO-4-DEOXY-L-ARABINOSE ARABINOSYL TRANSFERASE"/>
    <property type="match status" value="1"/>
</dbReference>
<keyword evidence="3" id="KW-0328">Glycosyltransferase</keyword>
<feature type="transmembrane region" description="Helical" evidence="8">
    <location>
        <begin position="319"/>
        <end position="341"/>
    </location>
</feature>
<protein>
    <recommendedName>
        <fullName evidence="11">Glycosyltransferase RgtA/B/C/D-like domain-containing protein</fullName>
    </recommendedName>
</protein>
<evidence type="ECO:0000256" key="4">
    <source>
        <dbReference type="ARBA" id="ARBA00022679"/>
    </source>
</evidence>
<feature type="transmembrane region" description="Helical" evidence="8">
    <location>
        <begin position="295"/>
        <end position="314"/>
    </location>
</feature>
<feature type="transmembrane region" description="Helical" evidence="8">
    <location>
        <begin position="70"/>
        <end position="86"/>
    </location>
</feature>
<sequence>MKKNIYILLMVLILALSFGVRLWRVDKSPDSVNWDEAALGYNAYSLLKTGRDEFGKVLPVSLRSFDDYKPALYSYLSVPPVALFGLSETSTRLTSVISGVILVFLALYLTVKLTGSFKTGLAAAVFLSLSPWAMHFSRIAFEANLASSLYYLGIGAFILGLKEKRFFYASFILMIISMYAYHAQRAVALPTFVLLWILFRPVRLNRAELTKLGLILGLGLLPLIVSFVTEPAGSRLTATNVLKLWPFVPKEFSQIVYSPIYTMIWQLAGQFMAYFSPASLFVRGSVEPILRIPTLGLFGYELLPLLITGLLVFFKSKQFLKVAIAVLLLAPLPGVVTWNWFSVVRTVAVYPMLTMIMAIGASYLVGLLKPYKMIKAAVIVAFCGIFAISSWYTFLTVTIFAPWDNFGDFQPGFEQSVPTIISLSQNKEKVIFDSPHIAPYIFVLFYSRYSPQQYLDEAGLNRKNSGTEDYAFGKFTFRKISQEDWKIKNAILVGPTARIPDYAAEQMQRDGAKVVDFFDVKGYTSFRVVDL</sequence>
<dbReference type="GO" id="GO:0009103">
    <property type="term" value="P:lipopolysaccharide biosynthetic process"/>
    <property type="evidence" value="ECO:0007669"/>
    <property type="project" value="UniProtKB-ARBA"/>
</dbReference>
<comment type="caution">
    <text evidence="9">The sequence shown here is derived from an EMBL/GenBank/DDBJ whole genome shotgun (WGS) entry which is preliminary data.</text>
</comment>
<name>A0A1F4ZQU8_9BACT</name>
<dbReference type="PANTHER" id="PTHR33908">
    <property type="entry name" value="MANNOSYLTRANSFERASE YKCB-RELATED"/>
    <property type="match status" value="1"/>
</dbReference>
<dbReference type="EMBL" id="MEXR01000052">
    <property type="protein sequence ID" value="OGD08715.1"/>
    <property type="molecule type" value="Genomic_DNA"/>
</dbReference>
<feature type="transmembrane region" description="Helical" evidence="8">
    <location>
        <begin position="214"/>
        <end position="234"/>
    </location>
</feature>
<evidence type="ECO:0000256" key="5">
    <source>
        <dbReference type="ARBA" id="ARBA00022692"/>
    </source>
</evidence>
<accession>A0A1F4ZQU8</accession>
<feature type="transmembrane region" description="Helical" evidence="8">
    <location>
        <begin position="347"/>
        <end position="365"/>
    </location>
</feature>
<feature type="transmembrane region" description="Helical" evidence="8">
    <location>
        <begin position="165"/>
        <end position="181"/>
    </location>
</feature>
<feature type="transmembrane region" description="Helical" evidence="8">
    <location>
        <begin position="93"/>
        <end position="111"/>
    </location>
</feature>
<keyword evidence="6 8" id="KW-1133">Transmembrane helix</keyword>
<dbReference type="InterPro" id="IPR050297">
    <property type="entry name" value="LipidA_mod_glycosyltrf_83"/>
</dbReference>
<keyword evidence="5 8" id="KW-0812">Transmembrane</keyword>